<accession>A0A849JUI1</accession>
<gene>
    <name evidence="5" type="primary">nuoN</name>
    <name evidence="8" type="ORF">HLI28_01625</name>
</gene>
<dbReference type="GO" id="GO:0048038">
    <property type="term" value="F:quinone binding"/>
    <property type="evidence" value="ECO:0007669"/>
    <property type="project" value="UniProtKB-KW"/>
</dbReference>
<evidence type="ECO:0000259" key="7">
    <source>
        <dbReference type="Pfam" id="PF00361"/>
    </source>
</evidence>
<dbReference type="GO" id="GO:0008137">
    <property type="term" value="F:NADH dehydrogenase (ubiquinone) activity"/>
    <property type="evidence" value="ECO:0007669"/>
    <property type="project" value="InterPro"/>
</dbReference>
<reference evidence="8 9" key="1">
    <citation type="submission" date="2020-05" db="EMBL/GenBank/DDBJ databases">
        <title>Genome sequence of Isoptericola sp. JC619 isolated from Chilika lagoon, India.</title>
        <authorList>
            <person name="Kumar D."/>
            <person name="Appam K."/>
            <person name="Gandham S."/>
            <person name="Uppada J."/>
            <person name="Sasikala C."/>
            <person name="Venkata Ramana C."/>
        </authorList>
    </citation>
    <scope>NUCLEOTIDE SEQUENCE [LARGE SCALE GENOMIC DNA]</scope>
    <source>
        <strain evidence="8 9">JC619</strain>
    </source>
</reference>
<dbReference type="GO" id="GO:0005886">
    <property type="term" value="C:plasma membrane"/>
    <property type="evidence" value="ECO:0007669"/>
    <property type="project" value="UniProtKB-SubCell"/>
</dbReference>
<comment type="caution">
    <text evidence="8">The sequence shown here is derived from an EMBL/GenBank/DDBJ whole genome shotgun (WGS) entry which is preliminary data.</text>
</comment>
<comment type="subcellular location">
    <subcellularLocation>
        <location evidence="5">Cell membrane</location>
        <topology evidence="5">Multi-pass membrane protein</topology>
    </subcellularLocation>
    <subcellularLocation>
        <location evidence="1">Endomembrane system</location>
        <topology evidence="1">Multi-pass membrane protein</topology>
    </subcellularLocation>
    <subcellularLocation>
        <location evidence="6">Membrane</location>
        <topology evidence="6">Multi-pass membrane protein</topology>
    </subcellularLocation>
</comment>
<feature type="transmembrane region" description="Helical" evidence="5">
    <location>
        <begin position="325"/>
        <end position="344"/>
    </location>
</feature>
<keyword evidence="3 5" id="KW-1133">Transmembrane helix</keyword>
<feature type="transmembrane region" description="Helical" evidence="5">
    <location>
        <begin position="234"/>
        <end position="254"/>
    </location>
</feature>
<proteinExistence type="inferred from homology"/>
<comment type="similarity">
    <text evidence="5">Belongs to the complex I subunit 2 family.</text>
</comment>
<feature type="domain" description="NADH:quinone oxidoreductase/Mrp antiporter transmembrane" evidence="7">
    <location>
        <begin position="127"/>
        <end position="410"/>
    </location>
</feature>
<dbReference type="InterPro" id="IPR010096">
    <property type="entry name" value="NADH-Q_OxRdtase_suN/2"/>
</dbReference>
<comment type="function">
    <text evidence="5">NDH-1 shuttles electrons from NADH, via FMN and iron-sulfur (Fe-S) centers, to quinones in the respiratory chain. The immediate electron acceptor for the enzyme in this species is believed to be a menaquinone. Couples the redox reaction to proton translocation (for every two electrons transferred, four hydrogen ions are translocated across the cytoplasmic membrane), and thus conserves the redox energy in a proton gradient.</text>
</comment>
<evidence type="ECO:0000313" key="9">
    <source>
        <dbReference type="Proteomes" id="UP000557204"/>
    </source>
</evidence>
<keyword evidence="5" id="KW-0874">Quinone</keyword>
<dbReference type="GO" id="GO:0012505">
    <property type="term" value="C:endomembrane system"/>
    <property type="evidence" value="ECO:0007669"/>
    <property type="project" value="UniProtKB-SubCell"/>
</dbReference>
<keyword evidence="5" id="KW-0813">Transport</keyword>
<keyword evidence="5" id="KW-1278">Translocase</keyword>
<dbReference type="Pfam" id="PF00361">
    <property type="entry name" value="Proton_antipo_M"/>
    <property type="match status" value="1"/>
</dbReference>
<dbReference type="InterPro" id="IPR001750">
    <property type="entry name" value="ND/Mrp_TM"/>
</dbReference>
<keyword evidence="5" id="KW-1003">Cell membrane</keyword>
<feature type="transmembrane region" description="Helical" evidence="5">
    <location>
        <begin position="37"/>
        <end position="56"/>
    </location>
</feature>
<feature type="transmembrane region" description="Helical" evidence="5">
    <location>
        <begin position="6"/>
        <end position="25"/>
    </location>
</feature>
<feature type="transmembrane region" description="Helical" evidence="5">
    <location>
        <begin position="441"/>
        <end position="464"/>
    </location>
</feature>
<keyword evidence="4 5" id="KW-0472">Membrane</keyword>
<feature type="transmembrane region" description="Helical" evidence="5">
    <location>
        <begin position="266"/>
        <end position="287"/>
    </location>
</feature>
<dbReference type="AlphaFoldDB" id="A0A849JUI1"/>
<feature type="transmembrane region" description="Helical" evidence="5">
    <location>
        <begin position="294"/>
        <end position="313"/>
    </location>
</feature>
<organism evidence="8 9">
    <name type="scientific">Isoptericola sediminis</name>
    <dbReference type="NCBI Taxonomy" id="2733572"/>
    <lineage>
        <taxon>Bacteria</taxon>
        <taxon>Bacillati</taxon>
        <taxon>Actinomycetota</taxon>
        <taxon>Actinomycetes</taxon>
        <taxon>Micrococcales</taxon>
        <taxon>Promicromonosporaceae</taxon>
        <taxon>Isoptericola</taxon>
    </lineage>
</organism>
<sequence length="466" mass="46794">MTAQDALALLPEAALLAAAVGGLLVGLWTPQRAQRRVAWIAVAGCLVSAAAAAAVLGDPVRTVFSGTWTVDATTGVVRLAVAAATAAVVVLLRTELAGHPRETEAYVLTLLVALGADALAATTDALLLVAAYLLASVPAYTLTAFRKDARGTEAALKYYLLSALVGVVLLVGAAALVLGTGRTGYAAVSASLPAAAPAVAALAALGLLAAVLFKAGAVPVHFWVPDAVDGASPAVAALISTVPKIGAVAAAFRLVAGPFAETPAGLALGVALVAAASMTLGNLAAFWQTSLQRLLAYSTISQVGYLLMIVTVAGTVELAAPALRLYIAAYAVTNIGAFAAVAAVPRRTTLVGWAAGVTGRPWLLVSLVVCLLGLVGTPPTAVFLGKLGAFTTAADGGYAWLVVLAAVNSVASLFYYLRWVAPAFRVVTSTRPRRGTVPRPAVVVLHTAAATSLLLGITAGLLGASA</sequence>
<keyword evidence="9" id="KW-1185">Reference proteome</keyword>
<dbReference type="EC" id="7.1.1.-" evidence="5"/>
<feature type="transmembrane region" description="Helical" evidence="5">
    <location>
        <begin position="76"/>
        <end position="93"/>
    </location>
</feature>
<evidence type="ECO:0000256" key="4">
    <source>
        <dbReference type="ARBA" id="ARBA00023136"/>
    </source>
</evidence>
<feature type="transmembrane region" description="Helical" evidence="5">
    <location>
        <begin position="105"/>
        <end position="121"/>
    </location>
</feature>
<keyword evidence="5" id="KW-0520">NAD</keyword>
<evidence type="ECO:0000256" key="6">
    <source>
        <dbReference type="RuleBase" id="RU000320"/>
    </source>
</evidence>
<dbReference type="RefSeq" id="WP_171245748.1">
    <property type="nucleotide sequence ID" value="NZ_JABFAJ010000003.1"/>
</dbReference>
<feature type="transmembrane region" description="Helical" evidence="5">
    <location>
        <begin position="190"/>
        <end position="213"/>
    </location>
</feature>
<dbReference type="HAMAP" id="MF_00445">
    <property type="entry name" value="NDH1_NuoN_1"/>
    <property type="match status" value="1"/>
</dbReference>
<dbReference type="Proteomes" id="UP000557204">
    <property type="component" value="Unassembled WGS sequence"/>
</dbReference>
<comment type="subunit">
    <text evidence="5">NDH-1 is composed of 14 different subunits. Subunits NuoA, H, J, K, L, M, N constitute the membrane sector of the complex.</text>
</comment>
<comment type="catalytic activity">
    <reaction evidence="5">
        <text>a quinone + NADH + 5 H(+)(in) = a quinol + NAD(+) + 4 H(+)(out)</text>
        <dbReference type="Rhea" id="RHEA:57888"/>
        <dbReference type="ChEBI" id="CHEBI:15378"/>
        <dbReference type="ChEBI" id="CHEBI:24646"/>
        <dbReference type="ChEBI" id="CHEBI:57540"/>
        <dbReference type="ChEBI" id="CHEBI:57945"/>
        <dbReference type="ChEBI" id="CHEBI:132124"/>
    </reaction>
</comment>
<dbReference type="GO" id="GO:0050136">
    <property type="term" value="F:NADH dehydrogenase (quinone) (non-electrogenic) activity"/>
    <property type="evidence" value="ECO:0007669"/>
    <property type="project" value="UniProtKB-UniRule"/>
</dbReference>
<evidence type="ECO:0000256" key="2">
    <source>
        <dbReference type="ARBA" id="ARBA00022692"/>
    </source>
</evidence>
<evidence type="ECO:0000313" key="8">
    <source>
        <dbReference type="EMBL" id="NNU26244.1"/>
    </source>
</evidence>
<evidence type="ECO:0000256" key="1">
    <source>
        <dbReference type="ARBA" id="ARBA00004127"/>
    </source>
</evidence>
<evidence type="ECO:0000256" key="3">
    <source>
        <dbReference type="ARBA" id="ARBA00022989"/>
    </source>
</evidence>
<evidence type="ECO:0000256" key="5">
    <source>
        <dbReference type="HAMAP-Rule" id="MF_00445"/>
    </source>
</evidence>
<feature type="transmembrane region" description="Helical" evidence="5">
    <location>
        <begin position="364"/>
        <end position="385"/>
    </location>
</feature>
<dbReference type="EMBL" id="JABFAJ010000003">
    <property type="protein sequence ID" value="NNU26244.1"/>
    <property type="molecule type" value="Genomic_DNA"/>
</dbReference>
<feature type="transmembrane region" description="Helical" evidence="5">
    <location>
        <begin position="127"/>
        <end position="146"/>
    </location>
</feature>
<feature type="transmembrane region" description="Helical" evidence="5">
    <location>
        <begin position="158"/>
        <end position="178"/>
    </location>
</feature>
<feature type="transmembrane region" description="Helical" evidence="5">
    <location>
        <begin position="397"/>
        <end position="420"/>
    </location>
</feature>
<dbReference type="GO" id="GO:0042773">
    <property type="term" value="P:ATP synthesis coupled electron transport"/>
    <property type="evidence" value="ECO:0007669"/>
    <property type="project" value="InterPro"/>
</dbReference>
<protein>
    <recommendedName>
        <fullName evidence="5">NADH-quinone oxidoreductase subunit N</fullName>
        <ecNumber evidence="5">7.1.1.-</ecNumber>
    </recommendedName>
    <alternativeName>
        <fullName evidence="5">NADH dehydrogenase I subunit N</fullName>
    </alternativeName>
    <alternativeName>
        <fullName evidence="5">NDH-1 subunit N</fullName>
    </alternativeName>
</protein>
<dbReference type="PANTHER" id="PTHR22773">
    <property type="entry name" value="NADH DEHYDROGENASE"/>
    <property type="match status" value="1"/>
</dbReference>
<name>A0A849JUI1_9MICO</name>
<keyword evidence="2 5" id="KW-0812">Transmembrane</keyword>